<dbReference type="AlphaFoldDB" id="A0A542ZZ25"/>
<keyword evidence="5" id="KW-1185">Reference proteome</keyword>
<dbReference type="SUPFAM" id="SSF53850">
    <property type="entry name" value="Periplasmic binding protein-like II"/>
    <property type="match status" value="1"/>
</dbReference>
<evidence type="ECO:0000313" key="4">
    <source>
        <dbReference type="EMBL" id="TQL65470.1"/>
    </source>
</evidence>
<dbReference type="PANTHER" id="PTHR35936">
    <property type="entry name" value="MEMBRANE-BOUND LYTIC MUREIN TRANSGLYCOSYLASE F"/>
    <property type="match status" value="1"/>
</dbReference>
<feature type="signal peptide" evidence="2">
    <location>
        <begin position="1"/>
        <end position="26"/>
    </location>
</feature>
<dbReference type="Proteomes" id="UP000319746">
    <property type="component" value="Unassembled WGS sequence"/>
</dbReference>
<dbReference type="SMART" id="SM00062">
    <property type="entry name" value="PBPb"/>
    <property type="match status" value="1"/>
</dbReference>
<dbReference type="EMBL" id="VFOU01000005">
    <property type="protein sequence ID" value="TQL65470.1"/>
    <property type="molecule type" value="Genomic_DNA"/>
</dbReference>
<organism evidence="4 5">
    <name type="scientific">Enteractinococcus coprophilus</name>
    <dbReference type="NCBI Taxonomy" id="1027633"/>
    <lineage>
        <taxon>Bacteria</taxon>
        <taxon>Bacillati</taxon>
        <taxon>Actinomycetota</taxon>
        <taxon>Actinomycetes</taxon>
        <taxon>Micrococcales</taxon>
        <taxon>Micrococcaceae</taxon>
    </lineage>
</organism>
<feature type="chain" id="PRO_5038677828" evidence="2">
    <location>
        <begin position="27"/>
        <end position="295"/>
    </location>
</feature>
<accession>A0A542ZZ25</accession>
<sequence>MVRSTSRMMKTAAVSAAALLALTACNGGGEEDTASGEVITVGIAGEVPYSYLDDNGEPAGATVALAERIFGDMGYEVEAELVDWDNLIPGLNAERFHAISAGMSITPERCAEAAFAEPEIMYTTALVVEEGNPHGVENLDDVLEAQESGEDITLATLTAGIEAGYATDLGLDYEGVGSADEGLEMVQGGRADVFAMTAISLNQMTENADGVEVTDPFVQEIDGVLQYGAGSTVFRKDDTETLNEYNEHLAELKSNGELGEILAEHGFTDAEVPPEDMTAEALCAGDLEALQDIEE</sequence>
<feature type="domain" description="Solute-binding protein family 3/N-terminal" evidence="3">
    <location>
        <begin position="38"/>
        <end position="269"/>
    </location>
</feature>
<comment type="caution">
    <text evidence="4">The sequence shown here is derived from an EMBL/GenBank/DDBJ whole genome shotgun (WGS) entry which is preliminary data.</text>
</comment>
<gene>
    <name evidence="4" type="ORF">FB556_2664</name>
</gene>
<dbReference type="PROSITE" id="PS51257">
    <property type="entry name" value="PROKAR_LIPOPROTEIN"/>
    <property type="match status" value="1"/>
</dbReference>
<evidence type="ECO:0000313" key="5">
    <source>
        <dbReference type="Proteomes" id="UP000319746"/>
    </source>
</evidence>
<name>A0A542ZZ25_9MICC</name>
<dbReference type="RefSeq" id="WP_141868454.1">
    <property type="nucleotide sequence ID" value="NZ_BAABAN010000017.1"/>
</dbReference>
<evidence type="ECO:0000256" key="1">
    <source>
        <dbReference type="ARBA" id="ARBA00022729"/>
    </source>
</evidence>
<dbReference type="Pfam" id="PF00497">
    <property type="entry name" value="SBP_bac_3"/>
    <property type="match status" value="1"/>
</dbReference>
<evidence type="ECO:0000259" key="3">
    <source>
        <dbReference type="SMART" id="SM00062"/>
    </source>
</evidence>
<protein>
    <submittedName>
        <fullName evidence="4">Amino acid ABC transporter substrate-binding protein (PAAT family)</fullName>
    </submittedName>
</protein>
<dbReference type="OrthoDB" id="9768183at2"/>
<dbReference type="Gene3D" id="3.40.190.10">
    <property type="entry name" value="Periplasmic binding protein-like II"/>
    <property type="match status" value="2"/>
</dbReference>
<dbReference type="InterPro" id="IPR001638">
    <property type="entry name" value="Solute-binding_3/MltF_N"/>
</dbReference>
<dbReference type="PANTHER" id="PTHR35936:SF17">
    <property type="entry name" value="ARGININE-BINDING EXTRACELLULAR PROTEIN ARTP"/>
    <property type="match status" value="1"/>
</dbReference>
<evidence type="ECO:0000256" key="2">
    <source>
        <dbReference type="SAM" id="SignalP"/>
    </source>
</evidence>
<proteinExistence type="predicted"/>
<reference evidence="4 5" key="1">
    <citation type="submission" date="2019-06" db="EMBL/GenBank/DDBJ databases">
        <title>Sequencing the genomes of 1000 actinobacteria strains.</title>
        <authorList>
            <person name="Klenk H.-P."/>
        </authorList>
    </citation>
    <scope>NUCLEOTIDE SEQUENCE [LARGE SCALE GENOMIC DNA]</scope>
    <source>
        <strain evidence="4 5">DSM 24083</strain>
    </source>
</reference>
<keyword evidence="1 2" id="KW-0732">Signal</keyword>